<dbReference type="Gene3D" id="3.20.20.70">
    <property type="entry name" value="Aldolase class I"/>
    <property type="match status" value="1"/>
</dbReference>
<gene>
    <name evidence="2" type="ORF">Q31a_47580</name>
</gene>
<accession>A0A518GCQ8</accession>
<feature type="chain" id="PRO_5021832196" description="Glycoside-hydrolase family GH114 TIM-barrel domain-containing protein" evidence="1">
    <location>
        <begin position="36"/>
        <end position="422"/>
    </location>
</feature>
<name>A0A518GCQ8_9BACT</name>
<evidence type="ECO:0000313" key="3">
    <source>
        <dbReference type="Proteomes" id="UP000318017"/>
    </source>
</evidence>
<dbReference type="SUPFAM" id="SSF51445">
    <property type="entry name" value="(Trans)glycosidases"/>
    <property type="match status" value="1"/>
</dbReference>
<keyword evidence="3" id="KW-1185">Reference proteome</keyword>
<dbReference type="EMBL" id="CP036298">
    <property type="protein sequence ID" value="QDV26384.1"/>
    <property type="molecule type" value="Genomic_DNA"/>
</dbReference>
<reference evidence="2 3" key="1">
    <citation type="submission" date="2019-02" db="EMBL/GenBank/DDBJ databases">
        <title>Deep-cultivation of Planctomycetes and their phenomic and genomic characterization uncovers novel biology.</title>
        <authorList>
            <person name="Wiegand S."/>
            <person name="Jogler M."/>
            <person name="Boedeker C."/>
            <person name="Pinto D."/>
            <person name="Vollmers J."/>
            <person name="Rivas-Marin E."/>
            <person name="Kohn T."/>
            <person name="Peeters S.H."/>
            <person name="Heuer A."/>
            <person name="Rast P."/>
            <person name="Oberbeckmann S."/>
            <person name="Bunk B."/>
            <person name="Jeske O."/>
            <person name="Meyerdierks A."/>
            <person name="Storesund J.E."/>
            <person name="Kallscheuer N."/>
            <person name="Luecker S."/>
            <person name="Lage O.M."/>
            <person name="Pohl T."/>
            <person name="Merkel B.J."/>
            <person name="Hornburger P."/>
            <person name="Mueller R.-W."/>
            <person name="Bruemmer F."/>
            <person name="Labrenz M."/>
            <person name="Spormann A.M."/>
            <person name="Op den Camp H."/>
            <person name="Overmann J."/>
            <person name="Amann R."/>
            <person name="Jetten M.S.M."/>
            <person name="Mascher T."/>
            <person name="Medema M.H."/>
            <person name="Devos D.P."/>
            <person name="Kaster A.-K."/>
            <person name="Ovreas L."/>
            <person name="Rohde M."/>
            <person name="Galperin M.Y."/>
            <person name="Jogler C."/>
        </authorList>
    </citation>
    <scope>NUCLEOTIDE SEQUENCE [LARGE SCALE GENOMIC DNA]</scope>
    <source>
        <strain evidence="2 3">Q31a</strain>
    </source>
</reference>
<feature type="signal peptide" evidence="1">
    <location>
        <begin position="1"/>
        <end position="35"/>
    </location>
</feature>
<sequence precursor="true">MHHKNLLNQCLVRWSQAARLLCSLALLCCLPPVLAAQSQDDKSPWILSDGSRFEPKDFFPKFSWEVTPQYFMFGDSQRVLLPEEVDSIASRTDFLCIEKSHGARALGAAELGAKHEVAAFKKIKPEVKVLFYFNAAYAWPFTSYNKAFTREKIDRHPELKQFLLVDPETGQLAHRRNTFSFDVLNPDFRHWWVDTVAQGVAESGSDGVFIDQMHGFAWLRKERSQEVERAMGEMMAALKKKLGHDKILLGNNANQALAKHVFPVIDASMFEHYNEKLLSKESLLQDWEDMLRIAKAGKMSIFRIGVDVAPSESPRQNQSEARRGRSKSVVALAKERLEYYLACYLIGAQPYSYFQYGWGWTLSSGSLQDYPELHKPLGAPKGAYHRKDSHGWVFTREFEHASVWVDTENREARITWRAESGD</sequence>
<dbReference type="AlphaFoldDB" id="A0A518GCQ8"/>
<dbReference type="KEGG" id="ahel:Q31a_47580"/>
<evidence type="ECO:0008006" key="4">
    <source>
        <dbReference type="Google" id="ProtNLM"/>
    </source>
</evidence>
<dbReference type="Pfam" id="PF14885">
    <property type="entry name" value="GHL15"/>
    <property type="match status" value="1"/>
</dbReference>
<evidence type="ECO:0000256" key="1">
    <source>
        <dbReference type="SAM" id="SignalP"/>
    </source>
</evidence>
<keyword evidence="1" id="KW-0732">Signal</keyword>
<proteinExistence type="predicted"/>
<protein>
    <recommendedName>
        <fullName evidence="4">Glycoside-hydrolase family GH114 TIM-barrel domain-containing protein</fullName>
    </recommendedName>
</protein>
<dbReference type="InterPro" id="IPR029455">
    <property type="entry name" value="GHL15"/>
</dbReference>
<dbReference type="InterPro" id="IPR013785">
    <property type="entry name" value="Aldolase_TIM"/>
</dbReference>
<organism evidence="2 3">
    <name type="scientific">Aureliella helgolandensis</name>
    <dbReference type="NCBI Taxonomy" id="2527968"/>
    <lineage>
        <taxon>Bacteria</taxon>
        <taxon>Pseudomonadati</taxon>
        <taxon>Planctomycetota</taxon>
        <taxon>Planctomycetia</taxon>
        <taxon>Pirellulales</taxon>
        <taxon>Pirellulaceae</taxon>
        <taxon>Aureliella</taxon>
    </lineage>
</organism>
<evidence type="ECO:0000313" key="2">
    <source>
        <dbReference type="EMBL" id="QDV26384.1"/>
    </source>
</evidence>
<dbReference type="RefSeq" id="WP_231690879.1">
    <property type="nucleotide sequence ID" value="NZ_CP036298.1"/>
</dbReference>
<dbReference type="Proteomes" id="UP000318017">
    <property type="component" value="Chromosome"/>
</dbReference>
<dbReference type="InterPro" id="IPR017853">
    <property type="entry name" value="GH"/>
</dbReference>